<evidence type="ECO:0000313" key="4">
    <source>
        <dbReference type="Proteomes" id="UP001292182"/>
    </source>
</evidence>
<organism evidence="3 4">
    <name type="scientific">Sphingomonas sanguinis</name>
    <dbReference type="NCBI Taxonomy" id="33051"/>
    <lineage>
        <taxon>Bacteria</taxon>
        <taxon>Pseudomonadati</taxon>
        <taxon>Pseudomonadota</taxon>
        <taxon>Alphaproteobacteria</taxon>
        <taxon>Sphingomonadales</taxon>
        <taxon>Sphingomonadaceae</taxon>
        <taxon>Sphingomonas</taxon>
    </lineage>
</organism>
<dbReference type="Pfam" id="PF13610">
    <property type="entry name" value="DDE_Tnp_IS240"/>
    <property type="match status" value="1"/>
</dbReference>
<name>A0ABU5LPU4_9SPHN</name>
<evidence type="ECO:0000256" key="1">
    <source>
        <dbReference type="SAM" id="MobiDB-lite"/>
    </source>
</evidence>
<reference evidence="4" key="1">
    <citation type="submission" date="2023-07" db="EMBL/GenBank/DDBJ databases">
        <title>Whole genome sequence analysis of rice epiphytic Sphingomonas sanguinis OsEp_Plm_15B2.</title>
        <authorList>
            <person name="Sahu K.P."/>
            <person name="Asharani P."/>
            <person name="Reddy B."/>
            <person name="Kumar A."/>
        </authorList>
    </citation>
    <scope>NUCLEOTIDE SEQUENCE [LARGE SCALE GENOMIC DNA]</scope>
    <source>
        <strain evidence="4">OsEp_Plm_15B2</strain>
    </source>
</reference>
<sequence>MLCLWRAVDQEGRLPENYVTRTHGKSAAFAFIKRALEHHGSPEATRAGGLQRDGAPVDEQRCRRGREIGRWAKNRLENNGLPFRRR</sequence>
<gene>
    <name evidence="3" type="ORF">N4G62_07910</name>
</gene>
<protein>
    <submittedName>
        <fullName evidence="3">DDE-type integrase/transposase/recombinase</fullName>
    </submittedName>
</protein>
<feature type="region of interest" description="Disordered" evidence="1">
    <location>
        <begin position="40"/>
        <end position="59"/>
    </location>
</feature>
<comment type="caution">
    <text evidence="3">The sequence shown here is derived from an EMBL/GenBank/DDBJ whole genome shotgun (WGS) entry which is preliminary data.</text>
</comment>
<dbReference type="EMBL" id="JAOBTW010000007">
    <property type="protein sequence ID" value="MDZ7281949.1"/>
    <property type="molecule type" value="Genomic_DNA"/>
</dbReference>
<proteinExistence type="predicted"/>
<accession>A0ABU5LPU4</accession>
<keyword evidence="4" id="KW-1185">Reference proteome</keyword>
<dbReference type="Proteomes" id="UP001292182">
    <property type="component" value="Unassembled WGS sequence"/>
</dbReference>
<evidence type="ECO:0000259" key="2">
    <source>
        <dbReference type="Pfam" id="PF13610"/>
    </source>
</evidence>
<feature type="domain" description="DDE" evidence="2">
    <location>
        <begin position="4"/>
        <end position="52"/>
    </location>
</feature>
<dbReference type="InterPro" id="IPR032874">
    <property type="entry name" value="DDE_dom"/>
</dbReference>
<dbReference type="RefSeq" id="WP_322539243.1">
    <property type="nucleotide sequence ID" value="NZ_JAOBTW010000007.1"/>
</dbReference>
<evidence type="ECO:0000313" key="3">
    <source>
        <dbReference type="EMBL" id="MDZ7281949.1"/>
    </source>
</evidence>